<evidence type="ECO:0000256" key="2">
    <source>
        <dbReference type="ARBA" id="ARBA00022714"/>
    </source>
</evidence>
<evidence type="ECO:0000313" key="9">
    <source>
        <dbReference type="Proteomes" id="UP000659630"/>
    </source>
</evidence>
<feature type="binding site" evidence="7">
    <location>
        <position position="130"/>
    </location>
    <ligand>
        <name>[2Fe-2S] cluster</name>
        <dbReference type="ChEBI" id="CHEBI:190135"/>
    </ligand>
</feature>
<reference evidence="8" key="1">
    <citation type="submission" date="2020-08" db="EMBL/GenBank/DDBJ databases">
        <title>Genome public.</title>
        <authorList>
            <person name="Liu C."/>
            <person name="Sun Q."/>
        </authorList>
    </citation>
    <scope>NUCLEOTIDE SEQUENCE</scope>
    <source>
        <strain evidence="8">BX8</strain>
    </source>
</reference>
<dbReference type="SUPFAM" id="SSF52833">
    <property type="entry name" value="Thioredoxin-like"/>
    <property type="match status" value="1"/>
</dbReference>
<evidence type="ECO:0000313" key="8">
    <source>
        <dbReference type="EMBL" id="MBC5581765.1"/>
    </source>
</evidence>
<organism evidence="8 9">
    <name type="scientific">Anaerofilum hominis</name>
    <dbReference type="NCBI Taxonomy" id="2763016"/>
    <lineage>
        <taxon>Bacteria</taxon>
        <taxon>Bacillati</taxon>
        <taxon>Bacillota</taxon>
        <taxon>Clostridia</taxon>
        <taxon>Eubacteriales</taxon>
        <taxon>Oscillospiraceae</taxon>
        <taxon>Anaerofilum</taxon>
    </lineage>
</organism>
<dbReference type="PANTHER" id="PTHR43342:SF2">
    <property type="entry name" value="POTENTIAL NAD-REDUCING HYDROGENASE SUBUNIT"/>
    <property type="match status" value="1"/>
</dbReference>
<feature type="binding site" evidence="7">
    <location>
        <position position="134"/>
    </location>
    <ligand>
        <name>[2Fe-2S] cluster</name>
        <dbReference type="ChEBI" id="CHEBI:190135"/>
    </ligand>
</feature>
<dbReference type="PANTHER" id="PTHR43342">
    <property type="entry name" value="NADH-QUINONE OXIDOREDUCTASE, E SUBUNIT"/>
    <property type="match status" value="1"/>
</dbReference>
<comment type="cofactor">
    <cofactor evidence="6">
        <name>[2Fe-2S] cluster</name>
        <dbReference type="ChEBI" id="CHEBI:190135"/>
    </cofactor>
</comment>
<evidence type="ECO:0000256" key="3">
    <source>
        <dbReference type="ARBA" id="ARBA00022723"/>
    </source>
</evidence>
<dbReference type="InterPro" id="IPR042128">
    <property type="entry name" value="NuoE_dom"/>
</dbReference>
<dbReference type="AlphaFoldDB" id="A0A923L171"/>
<dbReference type="Gene3D" id="1.10.10.1590">
    <property type="entry name" value="NADH-quinone oxidoreductase subunit E"/>
    <property type="match status" value="1"/>
</dbReference>
<accession>A0A923L171</accession>
<keyword evidence="5 7" id="KW-0411">Iron-sulfur</keyword>
<proteinExistence type="inferred from homology"/>
<dbReference type="InterPro" id="IPR028431">
    <property type="entry name" value="NADP_DH_HndA-like"/>
</dbReference>
<name>A0A923L171_9FIRM</name>
<protein>
    <submittedName>
        <fullName evidence="8">NAD(P)H-dependent oxidoreductase subunit E</fullName>
    </submittedName>
</protein>
<dbReference type="Pfam" id="PF01257">
    <property type="entry name" value="2Fe-2S_thioredx"/>
    <property type="match status" value="1"/>
</dbReference>
<gene>
    <name evidence="8" type="ORF">H8S23_09615</name>
</gene>
<evidence type="ECO:0000256" key="7">
    <source>
        <dbReference type="PIRSR" id="PIRSR000216-1"/>
    </source>
</evidence>
<dbReference type="PIRSF" id="PIRSF000216">
    <property type="entry name" value="NADH_DH_24kDa"/>
    <property type="match status" value="1"/>
</dbReference>
<comment type="similarity">
    <text evidence="1">Belongs to the complex I 24 kDa subunit family.</text>
</comment>
<dbReference type="GO" id="GO:0016491">
    <property type="term" value="F:oxidoreductase activity"/>
    <property type="evidence" value="ECO:0007669"/>
    <property type="project" value="InterPro"/>
</dbReference>
<dbReference type="InterPro" id="IPR036249">
    <property type="entry name" value="Thioredoxin-like_sf"/>
</dbReference>
<comment type="caution">
    <text evidence="8">The sequence shown here is derived from an EMBL/GenBank/DDBJ whole genome shotgun (WGS) entry which is preliminary data.</text>
</comment>
<evidence type="ECO:0000256" key="1">
    <source>
        <dbReference type="ARBA" id="ARBA00010643"/>
    </source>
</evidence>
<dbReference type="EMBL" id="JACONZ010000003">
    <property type="protein sequence ID" value="MBC5581765.1"/>
    <property type="molecule type" value="Genomic_DNA"/>
</dbReference>
<feature type="binding site" evidence="7">
    <location>
        <position position="94"/>
    </location>
    <ligand>
        <name>[2Fe-2S] cluster</name>
        <dbReference type="ChEBI" id="CHEBI:190135"/>
    </ligand>
</feature>
<dbReference type="Gene3D" id="3.40.30.10">
    <property type="entry name" value="Glutaredoxin"/>
    <property type="match status" value="1"/>
</dbReference>
<dbReference type="InterPro" id="IPR041921">
    <property type="entry name" value="NuoE_N"/>
</dbReference>
<dbReference type="CDD" id="cd03064">
    <property type="entry name" value="TRX_Fd_NuoE"/>
    <property type="match status" value="1"/>
</dbReference>
<comment type="cofactor">
    <cofactor evidence="7">
        <name>[2Fe-2S] cluster</name>
        <dbReference type="ChEBI" id="CHEBI:190135"/>
    </cofactor>
    <text evidence="7">Binds 1 [2Fe-2S] cluster.</text>
</comment>
<feature type="binding site" evidence="7">
    <location>
        <position position="89"/>
    </location>
    <ligand>
        <name>[2Fe-2S] cluster</name>
        <dbReference type="ChEBI" id="CHEBI:190135"/>
    </ligand>
</feature>
<keyword evidence="2 7" id="KW-0001">2Fe-2S</keyword>
<evidence type="ECO:0000256" key="5">
    <source>
        <dbReference type="ARBA" id="ARBA00023014"/>
    </source>
</evidence>
<dbReference type="GO" id="GO:0046872">
    <property type="term" value="F:metal ion binding"/>
    <property type="evidence" value="ECO:0007669"/>
    <property type="project" value="UniProtKB-KW"/>
</dbReference>
<keyword evidence="4 7" id="KW-0408">Iron</keyword>
<dbReference type="GO" id="GO:0051537">
    <property type="term" value="F:2 iron, 2 sulfur cluster binding"/>
    <property type="evidence" value="ECO:0007669"/>
    <property type="project" value="UniProtKB-KW"/>
</dbReference>
<dbReference type="InterPro" id="IPR002023">
    <property type="entry name" value="NuoE-like"/>
</dbReference>
<keyword evidence="3 7" id="KW-0479">Metal-binding</keyword>
<sequence>MARGTTVPFKGTPEQEQQLRAWLAEHKDMPGAAMPALQYAQEVYGYLPIEVQRIVAEELDMPLEEIYGIATFYAQFSLNPKGQYKISVCLGTACYVKGSGKIYEKLQEKLGIAGGECTPDGKFSLDACRCVGACGLAPVMTVNDDVYGRLTGDELDEILAKY</sequence>
<evidence type="ECO:0000256" key="6">
    <source>
        <dbReference type="ARBA" id="ARBA00034078"/>
    </source>
</evidence>
<keyword evidence="9" id="KW-1185">Reference proteome</keyword>
<dbReference type="RefSeq" id="WP_186888129.1">
    <property type="nucleotide sequence ID" value="NZ_JACONZ010000003.1"/>
</dbReference>
<dbReference type="FunFam" id="3.40.30.10:FF:000015">
    <property type="entry name" value="NADH-quinone oxidoreductase subunit E"/>
    <property type="match status" value="1"/>
</dbReference>
<evidence type="ECO:0000256" key="4">
    <source>
        <dbReference type="ARBA" id="ARBA00023004"/>
    </source>
</evidence>
<dbReference type="Proteomes" id="UP000659630">
    <property type="component" value="Unassembled WGS sequence"/>
</dbReference>